<protein>
    <recommendedName>
        <fullName evidence="2">pPIWI-RE three-gene island domain-containing protein</fullName>
    </recommendedName>
</protein>
<name>A0ABT7H356_9ACTN</name>
<dbReference type="InterPro" id="IPR027417">
    <property type="entry name" value="P-loop_NTPase"/>
</dbReference>
<keyword evidence="4" id="KW-1185">Reference proteome</keyword>
<evidence type="ECO:0000313" key="3">
    <source>
        <dbReference type="EMBL" id="MDK9500337.1"/>
    </source>
</evidence>
<feature type="region of interest" description="Disordered" evidence="1">
    <location>
        <begin position="371"/>
        <end position="396"/>
    </location>
</feature>
<dbReference type="Pfam" id="PF18155">
    <property type="entry name" value="pPIWI_RE_Z"/>
    <property type="match status" value="1"/>
</dbReference>
<dbReference type="RefSeq" id="WP_285345991.1">
    <property type="nucleotide sequence ID" value="NZ_JASITI010000060.1"/>
</dbReference>
<dbReference type="InterPro" id="IPR055254">
    <property type="entry name" value="pPIWI_RE_Z"/>
</dbReference>
<evidence type="ECO:0000256" key="1">
    <source>
        <dbReference type="SAM" id="MobiDB-lite"/>
    </source>
</evidence>
<comment type="caution">
    <text evidence="3">The sequence shown here is derived from an EMBL/GenBank/DDBJ whole genome shotgun (WGS) entry which is preliminary data.</text>
</comment>
<accession>A0ABT7H356</accession>
<feature type="domain" description="pPIWI-RE three-gene island" evidence="2">
    <location>
        <begin position="26"/>
        <end position="185"/>
    </location>
</feature>
<evidence type="ECO:0000313" key="4">
    <source>
        <dbReference type="Proteomes" id="UP001223390"/>
    </source>
</evidence>
<feature type="compositionally biased region" description="Acidic residues" evidence="1">
    <location>
        <begin position="376"/>
        <end position="386"/>
    </location>
</feature>
<dbReference type="Proteomes" id="UP001223390">
    <property type="component" value="Unassembled WGS sequence"/>
</dbReference>
<reference evidence="3 4" key="1">
    <citation type="submission" date="2023-05" db="EMBL/GenBank/DDBJ databases">
        <title>Sequencing and Assembly of Streptomyces sp. NP73.</title>
        <authorList>
            <person name="Konwar A.N."/>
            <person name="Saikia K."/>
            <person name="Thakur D."/>
        </authorList>
    </citation>
    <scope>NUCLEOTIDE SEQUENCE [LARGE SCALE GENOMIC DNA]</scope>
    <source>
        <strain evidence="3 4">NP73</strain>
    </source>
</reference>
<dbReference type="SUPFAM" id="SSF52540">
    <property type="entry name" value="P-loop containing nucleoside triphosphate hydrolases"/>
    <property type="match status" value="1"/>
</dbReference>
<sequence length="1196" mass="132025">MRTLALPLKSVIDELEDFSRTPRRRRHLEQVCRIELGLFLQQQFHPGAPALDAWPLFSGYPYAVAQGIAVSREDRHRLRVARYAMWTLSRPRAWEHALEWYQRFDPGLRGYDVPDPSEPAVRTDPAPGADRWAVYGELLDAAPPFVRRRATTAGPGPYEFVLGRHTAPVELPDLPGLPPVPRHDLDMPPANSGDPLHLSRSELLRTAALMDEIDHQNWVKRLNDLVFHVRFGTAFAERHAFTIDGIQHLLGIVGAGKSTLRDIVAVHLTRERGMRVTVVVNDVADVLRLVRLYNTYAPGSAVPVIGVTGREQHAQRLHRRLAGRGEHRLAAHDDPAFEHLGTSCAVNALRVEGKVPGAGALPYGAAPCSGLMPMEDGSDDPPEEDGATGTRRGPSARFLKRRPRHVCPFWGGCPRHHSSRGLVDAPIWVATSASLVDARPPRPQNAESIRYLELACRRSDLVIIDEVDRVQMHFDRIFAPAVPLVDPEDPDNSFIDNLMRHTNLELATGARLQLSDRYVQDWTAALHTAKLAIERLYGMLVADGNLREQVRSGYFSAWTLQAGLVEERHPVPESAEEPDLGKDARDRLTDLFGAFRDDPFGDRGLPGEQDTAELTSLLFQVLHTDKPEQTRARLGDLMDRVFDMGPAMEARQAAYDEAKADEAKDKARTKAEGARSAGRPPKGRLPKLPAEPATWHRSLLTRFEFMLVLSALEPRLALINAIWPQVQGALNLDFNSLYRRPDDYGPMVPEAPMGNVLGFRFRPDGPRDDGGGVGSGELSFFRCSGLGRGLLQALPTLATVDGRPTTNLLLLSGSSWAGASNRYHVPSQVGIVLEPRDRGDAATASAESSPRRVPHIDMRMELVREGGEAVTVSGSGMEERLVRLERIAMALGASSETFPDGGPLERELGRLAPERSHILLLVGSYEEAALVADTLHNLNDRWHGRVLRLVPDGEDTDDADPADRQGRARVLRRGDVERLEDCRADVLVAPLLAMERGHNILNSNGEAAIGSVYFLVRPNPHPEDLSLAVSSINSWMSRALDDGRFDAWAGAEAGLAAGALRVRAAARSEWYRVLRRHVAWSRLKDADRTTVTWDLMVVVWQVIGRLVRGGVPARVAFVDAAFTPNGAAVPASPDTAESSLLHSMADVLRPYFTHGTNVREDDRFIVTALYEPLWKGLERLLRPLPGTPKEALACTG</sequence>
<proteinExistence type="predicted"/>
<evidence type="ECO:0000259" key="2">
    <source>
        <dbReference type="Pfam" id="PF18155"/>
    </source>
</evidence>
<dbReference type="EMBL" id="JASITI010000060">
    <property type="protein sequence ID" value="MDK9500337.1"/>
    <property type="molecule type" value="Genomic_DNA"/>
</dbReference>
<feature type="compositionally biased region" description="Basic and acidic residues" evidence="1">
    <location>
        <begin position="654"/>
        <end position="673"/>
    </location>
</feature>
<gene>
    <name evidence="3" type="ORF">QEZ40_006156</name>
</gene>
<feature type="region of interest" description="Disordered" evidence="1">
    <location>
        <begin position="653"/>
        <end position="690"/>
    </location>
</feature>
<organism evidence="3 4">
    <name type="scientific">Streptomyces katrae</name>
    <dbReference type="NCBI Taxonomy" id="68223"/>
    <lineage>
        <taxon>Bacteria</taxon>
        <taxon>Bacillati</taxon>
        <taxon>Actinomycetota</taxon>
        <taxon>Actinomycetes</taxon>
        <taxon>Kitasatosporales</taxon>
        <taxon>Streptomycetaceae</taxon>
        <taxon>Streptomyces</taxon>
    </lineage>
</organism>